<dbReference type="InterPro" id="IPR003395">
    <property type="entry name" value="RecF/RecN/SMC_N"/>
</dbReference>
<reference evidence="12 13" key="1">
    <citation type="submission" date="2018-06" db="EMBL/GenBank/DDBJ databases">
        <authorList>
            <consortium name="Pathogen Informatics"/>
            <person name="Doyle S."/>
        </authorList>
    </citation>
    <scope>NUCLEOTIDE SEQUENCE [LARGE SCALE GENOMIC DNA]</scope>
    <source>
        <strain evidence="12 13">NCTC11997</strain>
    </source>
</reference>
<evidence type="ECO:0000256" key="1">
    <source>
        <dbReference type="ARBA" id="ARBA00003618"/>
    </source>
</evidence>
<dbReference type="Proteomes" id="UP000594903">
    <property type="component" value="Chromosome"/>
</dbReference>
<feature type="domain" description="RecF/RecN/SMC N-terminal" evidence="10">
    <location>
        <begin position="2"/>
        <end position="503"/>
    </location>
</feature>
<organism evidence="12 13">
    <name type="scientific">Oligella ureolytica</name>
    <dbReference type="NCBI Taxonomy" id="90244"/>
    <lineage>
        <taxon>Bacteria</taxon>
        <taxon>Pseudomonadati</taxon>
        <taxon>Pseudomonadota</taxon>
        <taxon>Betaproteobacteria</taxon>
        <taxon>Burkholderiales</taxon>
        <taxon>Alcaligenaceae</taxon>
        <taxon>Oligella</taxon>
    </lineage>
</organism>
<evidence type="ECO:0000256" key="8">
    <source>
        <dbReference type="ARBA" id="ARBA00033408"/>
    </source>
</evidence>
<dbReference type="STRING" id="1122619.GCA_000373745_01035"/>
<evidence type="ECO:0000313" key="11">
    <source>
        <dbReference type="EMBL" id="QPT40597.1"/>
    </source>
</evidence>
<proteinExistence type="inferred from homology"/>
<evidence type="ECO:0000313" key="14">
    <source>
        <dbReference type="Proteomes" id="UP000594903"/>
    </source>
</evidence>
<dbReference type="FunFam" id="3.40.50.300:FF:000319">
    <property type="entry name" value="DNA repair protein RecN"/>
    <property type="match status" value="1"/>
</dbReference>
<accession>A0A378XFD5</accession>
<dbReference type="InterPro" id="IPR027417">
    <property type="entry name" value="P-loop_NTPase"/>
</dbReference>
<evidence type="ECO:0000256" key="3">
    <source>
        <dbReference type="ARBA" id="ARBA00021315"/>
    </source>
</evidence>
<evidence type="ECO:0000313" key="12">
    <source>
        <dbReference type="EMBL" id="SUA51592.1"/>
    </source>
</evidence>
<gene>
    <name evidence="12" type="primary">recN</name>
    <name evidence="11" type="ORF">I6G29_03155</name>
    <name evidence="12" type="ORF">NCTC11997_00681</name>
</gene>
<dbReference type="GO" id="GO:0009432">
    <property type="term" value="P:SOS response"/>
    <property type="evidence" value="ECO:0007669"/>
    <property type="project" value="UniProtKB-ARBA"/>
</dbReference>
<dbReference type="Proteomes" id="UP000254603">
    <property type="component" value="Unassembled WGS sequence"/>
</dbReference>
<name>A0A378XFD5_9BURK</name>
<reference evidence="11 14" key="2">
    <citation type="submission" date="2020-12" db="EMBL/GenBank/DDBJ databases">
        <title>FDA dAtabase for Regulatory Grade micrObial Sequences (FDA-ARGOS): Supporting development and validation of Infectious Disease Dx tests.</title>
        <authorList>
            <person name="Sproer C."/>
            <person name="Gronow S."/>
            <person name="Severitt S."/>
            <person name="Schroder I."/>
            <person name="Tallon L."/>
            <person name="Sadzewicz L."/>
            <person name="Zhao X."/>
            <person name="Boylan J."/>
            <person name="Ott S."/>
            <person name="Bowen H."/>
            <person name="Vavikolanu K."/>
            <person name="Mehta A."/>
            <person name="Aluvathingal J."/>
            <person name="Nadendla S."/>
            <person name="Lowell S."/>
            <person name="Myers T."/>
            <person name="Yan Y."/>
            <person name="Sichtig H."/>
        </authorList>
    </citation>
    <scope>NUCLEOTIDE SEQUENCE [LARGE SCALE GENOMIC DNA]</scope>
    <source>
        <strain evidence="11 14">FDAARGOS_872</strain>
    </source>
</reference>
<keyword evidence="4" id="KW-0547">Nucleotide-binding</keyword>
<sequence>MLSSLHIRNFVIVEKTDLQFDHGFTVFSGETGAGKSILIDALSLALGGRTDAGVVREGADKSEISAIFDPSTEVRQWLKDNDFNDDELIVRRIITSQAKSRAFINDSPCTLTQLKELGEMLVDIHGQHQHQSLLKNTAQRQLLDSHAQIEPQLRELSTRWQRWQSNQQKLKDFLENEQQRKLEQEHLEWQWQELNHLKPQEHEWEEIDQSFNRLSNAVALLEGAGAIIQQIDGEEQSVLTVLNRCLQQIHQLSKHDPALATIAESIESARISCVEASHDLNRFLDDVELEPQRLEETERRMRQLFDAAKKFNTEPSKLHLLLADLEQRLADMEVSMDLDSLKQAVEQNKADYMQLAEEISTIRKNTAHDLSLKVTDVMQTLAMQGGRFEIELQASTPSAFGLEQVQFNVAGHAGTTPRALNKIASGGELARISLALSVIANKAGQVATLIFDEVDTGIGGGVAEIVGRLLRQLGEDHQVLCVTHLAQVASCAHHHFEVSKKAQEGITRSDITALDDQQRVQEIARMLGGLNISDTTLQHAKEMLTH</sequence>
<keyword evidence="6" id="KW-0067">ATP-binding</keyword>
<dbReference type="FunFam" id="3.40.50.300:FF:000356">
    <property type="entry name" value="DNA repair protein RecN"/>
    <property type="match status" value="1"/>
</dbReference>
<evidence type="ECO:0000259" key="10">
    <source>
        <dbReference type="Pfam" id="PF02463"/>
    </source>
</evidence>
<dbReference type="CDD" id="cd03241">
    <property type="entry name" value="ABC_RecN"/>
    <property type="match status" value="2"/>
</dbReference>
<keyword evidence="5 9" id="KW-0227">DNA damage</keyword>
<dbReference type="EMBL" id="UGSB01000001">
    <property type="protein sequence ID" value="SUA51592.1"/>
    <property type="molecule type" value="Genomic_DNA"/>
</dbReference>
<evidence type="ECO:0000256" key="9">
    <source>
        <dbReference type="PIRNR" id="PIRNR003128"/>
    </source>
</evidence>
<protein>
    <recommendedName>
        <fullName evidence="3 9">DNA repair protein RecN</fullName>
    </recommendedName>
    <alternativeName>
        <fullName evidence="8 9">Recombination protein N</fullName>
    </alternativeName>
</protein>
<dbReference type="PANTHER" id="PTHR11059:SF0">
    <property type="entry name" value="DNA REPAIR PROTEIN RECN"/>
    <property type="match status" value="1"/>
</dbReference>
<dbReference type="GO" id="GO:0043590">
    <property type="term" value="C:bacterial nucleoid"/>
    <property type="evidence" value="ECO:0007669"/>
    <property type="project" value="TreeGrafter"/>
</dbReference>
<dbReference type="NCBIfam" id="TIGR00634">
    <property type="entry name" value="recN"/>
    <property type="match status" value="1"/>
</dbReference>
<dbReference type="Pfam" id="PF02463">
    <property type="entry name" value="SMC_N"/>
    <property type="match status" value="1"/>
</dbReference>
<comment type="similarity">
    <text evidence="2 9">Belongs to the RecN family.</text>
</comment>
<dbReference type="GO" id="GO:0006281">
    <property type="term" value="P:DNA repair"/>
    <property type="evidence" value="ECO:0007669"/>
    <property type="project" value="UniProtKB-KW"/>
</dbReference>
<dbReference type="Gene3D" id="3.40.50.300">
    <property type="entry name" value="P-loop containing nucleotide triphosphate hydrolases"/>
    <property type="match status" value="2"/>
</dbReference>
<dbReference type="InterPro" id="IPR004604">
    <property type="entry name" value="DNA_recomb/repair_RecN"/>
</dbReference>
<dbReference type="RefSeq" id="WP_018574222.1">
    <property type="nucleotide sequence ID" value="NZ_CP065725.1"/>
</dbReference>
<keyword evidence="14" id="KW-1185">Reference proteome</keyword>
<evidence type="ECO:0000256" key="2">
    <source>
        <dbReference type="ARBA" id="ARBA00009441"/>
    </source>
</evidence>
<evidence type="ECO:0000256" key="6">
    <source>
        <dbReference type="ARBA" id="ARBA00022840"/>
    </source>
</evidence>
<dbReference type="PANTHER" id="PTHR11059">
    <property type="entry name" value="DNA REPAIR PROTEIN RECN"/>
    <property type="match status" value="1"/>
</dbReference>
<dbReference type="GO" id="GO:0005524">
    <property type="term" value="F:ATP binding"/>
    <property type="evidence" value="ECO:0007669"/>
    <property type="project" value="UniProtKB-KW"/>
</dbReference>
<dbReference type="SUPFAM" id="SSF52540">
    <property type="entry name" value="P-loop containing nucleoside triphosphate hydrolases"/>
    <property type="match status" value="2"/>
</dbReference>
<comment type="function">
    <text evidence="1 9">May be involved in recombinational repair of damaged DNA.</text>
</comment>
<evidence type="ECO:0000256" key="5">
    <source>
        <dbReference type="ARBA" id="ARBA00022763"/>
    </source>
</evidence>
<dbReference type="GO" id="GO:0006310">
    <property type="term" value="P:DNA recombination"/>
    <property type="evidence" value="ECO:0007669"/>
    <property type="project" value="InterPro"/>
</dbReference>
<dbReference type="OrthoDB" id="9806954at2"/>
<evidence type="ECO:0000256" key="7">
    <source>
        <dbReference type="ARBA" id="ARBA00023204"/>
    </source>
</evidence>
<dbReference type="NCBIfam" id="NF008121">
    <property type="entry name" value="PRK10869.1"/>
    <property type="match status" value="1"/>
</dbReference>
<evidence type="ECO:0000313" key="13">
    <source>
        <dbReference type="Proteomes" id="UP000254603"/>
    </source>
</evidence>
<evidence type="ECO:0000256" key="4">
    <source>
        <dbReference type="ARBA" id="ARBA00022741"/>
    </source>
</evidence>
<keyword evidence="7 9" id="KW-0234">DNA repair</keyword>
<dbReference type="PIRSF" id="PIRSF003128">
    <property type="entry name" value="RecN"/>
    <property type="match status" value="1"/>
</dbReference>
<dbReference type="EMBL" id="CP065725">
    <property type="protein sequence ID" value="QPT40597.1"/>
    <property type="molecule type" value="Genomic_DNA"/>
</dbReference>
<dbReference type="AlphaFoldDB" id="A0A378XFD5"/>